<reference evidence="3 4" key="1">
    <citation type="submission" date="2019-04" db="EMBL/GenBank/DDBJ databases">
        <authorList>
            <person name="Li J."/>
        </authorList>
    </citation>
    <scope>NUCLEOTIDE SEQUENCE [LARGE SCALE GENOMIC DNA]</scope>
    <source>
        <strain evidence="3 4">CCTCC AB2016182</strain>
    </source>
</reference>
<feature type="compositionally biased region" description="Basic and acidic residues" evidence="1">
    <location>
        <begin position="39"/>
        <end position="53"/>
    </location>
</feature>
<dbReference type="InterPro" id="IPR050312">
    <property type="entry name" value="IolE/XylAMocC-like"/>
</dbReference>
<dbReference type="Proteomes" id="UP000306223">
    <property type="component" value="Unassembled WGS sequence"/>
</dbReference>
<feature type="region of interest" description="Disordered" evidence="1">
    <location>
        <begin position="1"/>
        <end position="53"/>
    </location>
</feature>
<keyword evidence="3" id="KW-0413">Isomerase</keyword>
<name>A0A4U0QM25_9RHOB</name>
<comment type="caution">
    <text evidence="3">The sequence shown here is derived from an EMBL/GenBank/DDBJ whole genome shotgun (WGS) entry which is preliminary data.</text>
</comment>
<sequence>MLRSHRGAACRAERRPSPRRGLFPHGPPRGSGPKPPRSGRSDRAGTRHQGDRRAMVRALAGRARMRVHAASVAFRHQQVTAAGLAGYVARHGFDGLEIWAPHAQALRAAWAALDRRPRVPMLAGYLPVGTPDFDLAQARALVDLTGQWRAPCLRLFAGAIGAAQADADQRRAIAADLRRVADLAAAHGLRLAIETHPGTLADSPATAQTLLDALDHPAIGLNFDVLHIWEAGADPLAALHRLRPHVLHLHLKSVTDRAALSVFAPANVHDPAGTRRGMCPLLQGAPDYRRFLTGLPDGLEGSLEWFGPDPAARMAADLVGIRACQRQALPALG</sequence>
<dbReference type="InterPro" id="IPR013022">
    <property type="entry name" value="Xyl_isomerase-like_TIM-brl"/>
</dbReference>
<dbReference type="InterPro" id="IPR036237">
    <property type="entry name" value="Xyl_isomerase-like_sf"/>
</dbReference>
<gene>
    <name evidence="3" type="ORF">FA740_13850</name>
</gene>
<protein>
    <submittedName>
        <fullName evidence="3">Sugar phosphate isomerase/epimerase</fullName>
    </submittedName>
</protein>
<evidence type="ECO:0000256" key="1">
    <source>
        <dbReference type="SAM" id="MobiDB-lite"/>
    </source>
</evidence>
<dbReference type="PANTHER" id="PTHR12110:SF21">
    <property type="entry name" value="XYLOSE ISOMERASE-LIKE TIM BARREL DOMAIN-CONTAINING PROTEIN"/>
    <property type="match status" value="1"/>
</dbReference>
<evidence type="ECO:0000259" key="2">
    <source>
        <dbReference type="Pfam" id="PF01261"/>
    </source>
</evidence>
<dbReference type="SUPFAM" id="SSF51658">
    <property type="entry name" value="Xylose isomerase-like"/>
    <property type="match status" value="1"/>
</dbReference>
<accession>A0A4U0QM25</accession>
<feature type="domain" description="Xylose isomerase-like TIM barrel" evidence="2">
    <location>
        <begin position="87"/>
        <end position="309"/>
    </location>
</feature>
<dbReference type="GO" id="GO:0016853">
    <property type="term" value="F:isomerase activity"/>
    <property type="evidence" value="ECO:0007669"/>
    <property type="project" value="UniProtKB-KW"/>
</dbReference>
<keyword evidence="4" id="KW-1185">Reference proteome</keyword>
<organism evidence="3 4">
    <name type="scientific">Paracoccus hibiscisoli</name>
    <dbReference type="NCBI Taxonomy" id="2023261"/>
    <lineage>
        <taxon>Bacteria</taxon>
        <taxon>Pseudomonadati</taxon>
        <taxon>Pseudomonadota</taxon>
        <taxon>Alphaproteobacteria</taxon>
        <taxon>Rhodobacterales</taxon>
        <taxon>Paracoccaceae</taxon>
        <taxon>Paracoccus</taxon>
    </lineage>
</organism>
<dbReference type="EMBL" id="SUNH01000019">
    <property type="protein sequence ID" value="TJZ82881.1"/>
    <property type="molecule type" value="Genomic_DNA"/>
</dbReference>
<dbReference type="Pfam" id="PF01261">
    <property type="entry name" value="AP_endonuc_2"/>
    <property type="match status" value="1"/>
</dbReference>
<evidence type="ECO:0000313" key="4">
    <source>
        <dbReference type="Proteomes" id="UP000306223"/>
    </source>
</evidence>
<evidence type="ECO:0000313" key="3">
    <source>
        <dbReference type="EMBL" id="TJZ82881.1"/>
    </source>
</evidence>
<proteinExistence type="predicted"/>
<dbReference type="PANTHER" id="PTHR12110">
    <property type="entry name" value="HYDROXYPYRUVATE ISOMERASE"/>
    <property type="match status" value="1"/>
</dbReference>
<dbReference type="AlphaFoldDB" id="A0A4U0QM25"/>
<dbReference type="Gene3D" id="3.20.20.150">
    <property type="entry name" value="Divalent-metal-dependent TIM barrel enzymes"/>
    <property type="match status" value="1"/>
</dbReference>
<dbReference type="OrthoDB" id="9815124at2"/>